<proteinExistence type="predicted"/>
<dbReference type="EMBL" id="LAZR01062118">
    <property type="protein sequence ID" value="KKK62187.1"/>
    <property type="molecule type" value="Genomic_DNA"/>
</dbReference>
<feature type="non-terminal residue" evidence="1">
    <location>
        <position position="1"/>
    </location>
</feature>
<organism evidence="1">
    <name type="scientific">marine sediment metagenome</name>
    <dbReference type="NCBI Taxonomy" id="412755"/>
    <lineage>
        <taxon>unclassified sequences</taxon>
        <taxon>metagenomes</taxon>
        <taxon>ecological metagenomes</taxon>
    </lineage>
</organism>
<dbReference type="AlphaFoldDB" id="A0A0F8WZ81"/>
<evidence type="ECO:0000313" key="1">
    <source>
        <dbReference type="EMBL" id="KKK62187.1"/>
    </source>
</evidence>
<protein>
    <recommendedName>
        <fullName evidence="2">DNA (cytosine-5-)-methyltransferase</fullName>
    </recommendedName>
</protein>
<sequence>PPCHRWANRHAGRDEYADLLTPARSRLEATGRPWIIENVPGAPLRADFRITGDMVGLPLIKRARWFETNWYDSIAMVARVPVDGPVITVTGHGTTSGNRETWGRNIRVAEMRAAMGIDWMNRDELSQAIPPAYSEYIGTQLLRALADRATKGNAPAGTPGR</sequence>
<evidence type="ECO:0008006" key="2">
    <source>
        <dbReference type="Google" id="ProtNLM"/>
    </source>
</evidence>
<comment type="caution">
    <text evidence="1">The sequence shown here is derived from an EMBL/GenBank/DDBJ whole genome shotgun (WGS) entry which is preliminary data.</text>
</comment>
<name>A0A0F8WZ81_9ZZZZ</name>
<accession>A0A0F8WZ81</accession>
<gene>
    <name evidence="1" type="ORF">LCGC14_3006860</name>
</gene>
<reference evidence="1" key="1">
    <citation type="journal article" date="2015" name="Nature">
        <title>Complex archaea that bridge the gap between prokaryotes and eukaryotes.</title>
        <authorList>
            <person name="Spang A."/>
            <person name="Saw J.H."/>
            <person name="Jorgensen S.L."/>
            <person name="Zaremba-Niedzwiedzka K."/>
            <person name="Martijn J."/>
            <person name="Lind A.E."/>
            <person name="van Eijk R."/>
            <person name="Schleper C."/>
            <person name="Guy L."/>
            <person name="Ettema T.J."/>
        </authorList>
    </citation>
    <scope>NUCLEOTIDE SEQUENCE</scope>
</reference>